<feature type="domain" description="PseI/NeuA/B-like" evidence="2">
    <location>
        <begin position="30"/>
        <end position="258"/>
    </location>
</feature>
<dbReference type="Proteomes" id="UP000183685">
    <property type="component" value="Unassembled WGS sequence"/>
</dbReference>
<organism evidence="3 4">
    <name type="scientific">Kordiimonas lacus</name>
    <dbReference type="NCBI Taxonomy" id="637679"/>
    <lineage>
        <taxon>Bacteria</taxon>
        <taxon>Pseudomonadati</taxon>
        <taxon>Pseudomonadota</taxon>
        <taxon>Alphaproteobacteria</taxon>
        <taxon>Kordiimonadales</taxon>
        <taxon>Kordiimonadaceae</taxon>
        <taxon>Kordiimonas</taxon>
    </lineage>
</organism>
<sequence>MAGWRNTSPYFIAEVSSNHARDLKRCIAFINKAAEIGCDAVKFQLFRIDDLFAPEVLEKSEEHSRRRAWELPTAFLPDLKAACDAVDIAFSCTPFYLEAVAELEPHVDFYKIASYELLWDDLIRACARTGKPLVLSTGMATLDEVTHAADVFRQAGGTDLTLLHCVSGYPVEAKNCNLAAIETIREATRVAVGWSDHSRDPGVVHRAIDKFGASMIEFHLDLEGQGAEYEAGHCWLPDEMAKVIADCRRLATADGCGDKAPTPAEIDDRPWRADPSDGLRPTLDVRREWRDG</sequence>
<dbReference type="OrthoDB" id="9781701at2"/>
<dbReference type="STRING" id="637679.GCA_001550055_02607"/>
<proteinExistence type="predicted"/>
<dbReference type="SUPFAM" id="SSF51569">
    <property type="entry name" value="Aldolase"/>
    <property type="match status" value="1"/>
</dbReference>
<dbReference type="PANTHER" id="PTHR42966:SF1">
    <property type="entry name" value="SIALIC ACID SYNTHASE"/>
    <property type="match status" value="1"/>
</dbReference>
<feature type="region of interest" description="Disordered" evidence="1">
    <location>
        <begin position="256"/>
        <end position="292"/>
    </location>
</feature>
<dbReference type="Gene3D" id="3.20.20.70">
    <property type="entry name" value="Aldolase class I"/>
    <property type="match status" value="1"/>
</dbReference>
<evidence type="ECO:0000259" key="2">
    <source>
        <dbReference type="Pfam" id="PF03102"/>
    </source>
</evidence>
<dbReference type="GO" id="GO:0016051">
    <property type="term" value="P:carbohydrate biosynthetic process"/>
    <property type="evidence" value="ECO:0007669"/>
    <property type="project" value="InterPro"/>
</dbReference>
<dbReference type="PANTHER" id="PTHR42966">
    <property type="entry name" value="N-ACETYLNEURAMINATE SYNTHASE"/>
    <property type="match status" value="1"/>
</dbReference>
<accession>A0A1G6VZ60</accession>
<dbReference type="InterPro" id="IPR051690">
    <property type="entry name" value="PseI-like"/>
</dbReference>
<gene>
    <name evidence="3" type="ORF">SAMN04488071_0892</name>
</gene>
<dbReference type="GO" id="GO:0047444">
    <property type="term" value="F:N-acylneuraminate-9-phosphate synthase activity"/>
    <property type="evidence" value="ECO:0007669"/>
    <property type="project" value="TreeGrafter"/>
</dbReference>
<keyword evidence="4" id="KW-1185">Reference proteome</keyword>
<evidence type="ECO:0000256" key="1">
    <source>
        <dbReference type="SAM" id="MobiDB-lite"/>
    </source>
</evidence>
<evidence type="ECO:0000313" key="4">
    <source>
        <dbReference type="Proteomes" id="UP000183685"/>
    </source>
</evidence>
<dbReference type="Pfam" id="PF03102">
    <property type="entry name" value="NeuB"/>
    <property type="match status" value="1"/>
</dbReference>
<reference evidence="3 4" key="1">
    <citation type="submission" date="2016-10" db="EMBL/GenBank/DDBJ databases">
        <authorList>
            <person name="de Groot N.N."/>
        </authorList>
    </citation>
    <scope>NUCLEOTIDE SEQUENCE [LARGE SCALE GENOMIC DNA]</scope>
    <source>
        <strain evidence="3 4">CGMCC 1.9109</strain>
    </source>
</reference>
<protein>
    <submittedName>
        <fullName evidence="3">N-acetylneuraminate synthase</fullName>
    </submittedName>
</protein>
<name>A0A1G6VZ60_9PROT</name>
<dbReference type="InterPro" id="IPR013785">
    <property type="entry name" value="Aldolase_TIM"/>
</dbReference>
<feature type="compositionally biased region" description="Basic and acidic residues" evidence="1">
    <location>
        <begin position="266"/>
        <end position="292"/>
    </location>
</feature>
<dbReference type="RefSeq" id="WP_068305749.1">
    <property type="nucleotide sequence ID" value="NZ_FNAK01000002.1"/>
</dbReference>
<dbReference type="EMBL" id="FNAK01000002">
    <property type="protein sequence ID" value="SDD58277.1"/>
    <property type="molecule type" value="Genomic_DNA"/>
</dbReference>
<dbReference type="AlphaFoldDB" id="A0A1G6VZ60"/>
<dbReference type="InterPro" id="IPR013132">
    <property type="entry name" value="PseI/NeuA/B-like_N"/>
</dbReference>
<evidence type="ECO:0000313" key="3">
    <source>
        <dbReference type="EMBL" id="SDD58277.1"/>
    </source>
</evidence>